<comment type="similarity">
    <text evidence="1">In the C-terminal section; belongs to the class-I pyridoxal-phosphate-dependent aminotransferase family.</text>
</comment>
<evidence type="ECO:0000313" key="7">
    <source>
        <dbReference type="EMBL" id="SEE77497.1"/>
    </source>
</evidence>
<dbReference type="InterPro" id="IPR051446">
    <property type="entry name" value="HTH_trans_reg/aminotransferase"/>
</dbReference>
<protein>
    <submittedName>
        <fullName evidence="7">GntR family transcriptional regulator / MocR family aminotransferase</fullName>
    </submittedName>
</protein>
<gene>
    <name evidence="7" type="ORF">SAMN05444164_8557</name>
</gene>
<dbReference type="Gene3D" id="1.10.10.10">
    <property type="entry name" value="Winged helix-like DNA-binding domain superfamily/Winged helix DNA-binding domain"/>
    <property type="match status" value="1"/>
</dbReference>
<proteinExistence type="inferred from homology"/>
<dbReference type="SUPFAM" id="SSF53383">
    <property type="entry name" value="PLP-dependent transferases"/>
    <property type="match status" value="1"/>
</dbReference>
<dbReference type="InterPro" id="IPR015421">
    <property type="entry name" value="PyrdxlP-dep_Trfase_major"/>
</dbReference>
<reference evidence="7 8" key="1">
    <citation type="submission" date="2016-10" db="EMBL/GenBank/DDBJ databases">
        <authorList>
            <person name="de Groot N.N."/>
        </authorList>
    </citation>
    <scope>NUCLEOTIDE SEQUENCE [LARGE SCALE GENOMIC DNA]</scope>
    <source>
        <strain evidence="7 8">MT12</strain>
    </source>
</reference>
<dbReference type="RefSeq" id="WP_092127237.1">
    <property type="nucleotide sequence ID" value="NZ_FNTH01000002.1"/>
</dbReference>
<sequence>MPNPLPIALDRAARTPLSEQIRKAIEVAIDNGVLVPGARLPSWLDLAAQLGVARGTVRAAYEKLSDAQHIVSSKANGTTVARRPRTTARPDAPIAPGSVVEMFHDLSGQGHFRMGVPAQDALPAKLLARIRARAVRAELSAVTRTIDPRGELELRREIAAHLAIARGLECSPAQIVITSGFSGGLGLTLRVLGLEGRRAWMEDPGFPLTRKGLELARLELVPIPVDGDGLDVDHGLRHAPDAALAVVTPGQQAPLGPPLSAKRRAQLLDWAARTGAWIIEDDYLGELQLDGRAAPALASLDRARRVIHLGSFSKTISPTLRLGFLVAPEQLATQFADVATCLAPAPGPAVQLSTAEFMRDGHYIRHLRRTKRTYCERRDALTAALRPWSNDARAVGLAVMLTLPDKADDVAIARQVLAHGLAPAPLSPWYLSPKRAQPGLLLGIATMPDRGVQAACKRLFEAIRAQGRIQGAPAARRVRKSAAR</sequence>
<dbReference type="CDD" id="cd00609">
    <property type="entry name" value="AAT_like"/>
    <property type="match status" value="1"/>
</dbReference>
<keyword evidence="3" id="KW-0805">Transcription regulation</keyword>
<dbReference type="InterPro" id="IPR000524">
    <property type="entry name" value="Tscrpt_reg_HTH_GntR"/>
</dbReference>
<keyword evidence="5" id="KW-0804">Transcription</keyword>
<dbReference type="PROSITE" id="PS50949">
    <property type="entry name" value="HTH_GNTR"/>
    <property type="match status" value="1"/>
</dbReference>
<dbReference type="GO" id="GO:0003700">
    <property type="term" value="F:DNA-binding transcription factor activity"/>
    <property type="evidence" value="ECO:0007669"/>
    <property type="project" value="InterPro"/>
</dbReference>
<keyword evidence="7" id="KW-0032">Aminotransferase</keyword>
<feature type="domain" description="HTH gntR-type" evidence="6">
    <location>
        <begin position="15"/>
        <end position="83"/>
    </location>
</feature>
<dbReference type="InterPro" id="IPR004839">
    <property type="entry name" value="Aminotransferase_I/II_large"/>
</dbReference>
<dbReference type="PANTHER" id="PTHR46577">
    <property type="entry name" value="HTH-TYPE TRANSCRIPTIONAL REGULATORY PROTEIN GABR"/>
    <property type="match status" value="1"/>
</dbReference>
<name>A0A1H5LLU5_9BRAD</name>
<accession>A0A1H5LLU5</accession>
<evidence type="ECO:0000256" key="4">
    <source>
        <dbReference type="ARBA" id="ARBA00023125"/>
    </source>
</evidence>
<dbReference type="GO" id="GO:0008483">
    <property type="term" value="F:transaminase activity"/>
    <property type="evidence" value="ECO:0007669"/>
    <property type="project" value="UniProtKB-KW"/>
</dbReference>
<dbReference type="AlphaFoldDB" id="A0A1H5LLU5"/>
<dbReference type="SMART" id="SM00345">
    <property type="entry name" value="HTH_GNTR"/>
    <property type="match status" value="1"/>
</dbReference>
<keyword evidence="4" id="KW-0238">DNA-binding</keyword>
<dbReference type="OrthoDB" id="9808770at2"/>
<keyword evidence="7" id="KW-0808">Transferase</keyword>
<dbReference type="PANTHER" id="PTHR46577:SF1">
    <property type="entry name" value="HTH-TYPE TRANSCRIPTIONAL REGULATORY PROTEIN GABR"/>
    <property type="match status" value="1"/>
</dbReference>
<dbReference type="Gene3D" id="3.40.640.10">
    <property type="entry name" value="Type I PLP-dependent aspartate aminotransferase-like (Major domain)"/>
    <property type="match status" value="1"/>
</dbReference>
<evidence type="ECO:0000256" key="1">
    <source>
        <dbReference type="ARBA" id="ARBA00005384"/>
    </source>
</evidence>
<dbReference type="GO" id="GO:0030170">
    <property type="term" value="F:pyridoxal phosphate binding"/>
    <property type="evidence" value="ECO:0007669"/>
    <property type="project" value="InterPro"/>
</dbReference>
<dbReference type="Proteomes" id="UP000198992">
    <property type="component" value="Unassembled WGS sequence"/>
</dbReference>
<dbReference type="InterPro" id="IPR036388">
    <property type="entry name" value="WH-like_DNA-bd_sf"/>
</dbReference>
<evidence type="ECO:0000256" key="2">
    <source>
        <dbReference type="ARBA" id="ARBA00022898"/>
    </source>
</evidence>
<dbReference type="Pfam" id="PF00155">
    <property type="entry name" value="Aminotran_1_2"/>
    <property type="match status" value="1"/>
</dbReference>
<dbReference type="InterPro" id="IPR015424">
    <property type="entry name" value="PyrdxlP-dep_Trfase"/>
</dbReference>
<evidence type="ECO:0000313" key="8">
    <source>
        <dbReference type="Proteomes" id="UP000198992"/>
    </source>
</evidence>
<organism evidence="7 8">
    <name type="scientific">Bradyrhizobium erythrophlei</name>
    <dbReference type="NCBI Taxonomy" id="1437360"/>
    <lineage>
        <taxon>Bacteria</taxon>
        <taxon>Pseudomonadati</taxon>
        <taxon>Pseudomonadota</taxon>
        <taxon>Alphaproteobacteria</taxon>
        <taxon>Hyphomicrobiales</taxon>
        <taxon>Nitrobacteraceae</taxon>
        <taxon>Bradyrhizobium</taxon>
    </lineage>
</organism>
<dbReference type="EMBL" id="FNTH01000002">
    <property type="protein sequence ID" value="SEE77497.1"/>
    <property type="molecule type" value="Genomic_DNA"/>
</dbReference>
<evidence type="ECO:0000256" key="3">
    <source>
        <dbReference type="ARBA" id="ARBA00023015"/>
    </source>
</evidence>
<dbReference type="Pfam" id="PF00392">
    <property type="entry name" value="GntR"/>
    <property type="match status" value="1"/>
</dbReference>
<evidence type="ECO:0000259" key="6">
    <source>
        <dbReference type="PROSITE" id="PS50949"/>
    </source>
</evidence>
<dbReference type="GO" id="GO:0003677">
    <property type="term" value="F:DNA binding"/>
    <property type="evidence" value="ECO:0007669"/>
    <property type="project" value="UniProtKB-KW"/>
</dbReference>
<keyword evidence="2" id="KW-0663">Pyridoxal phosphate</keyword>
<dbReference type="CDD" id="cd07377">
    <property type="entry name" value="WHTH_GntR"/>
    <property type="match status" value="1"/>
</dbReference>
<evidence type="ECO:0000256" key="5">
    <source>
        <dbReference type="ARBA" id="ARBA00023163"/>
    </source>
</evidence>
<dbReference type="SUPFAM" id="SSF46785">
    <property type="entry name" value="Winged helix' DNA-binding domain"/>
    <property type="match status" value="1"/>
</dbReference>
<dbReference type="InterPro" id="IPR036390">
    <property type="entry name" value="WH_DNA-bd_sf"/>
</dbReference>